<evidence type="ECO:0000313" key="3">
    <source>
        <dbReference type="Proteomes" id="UP000662783"/>
    </source>
</evidence>
<keyword evidence="3" id="KW-1185">Reference proteome</keyword>
<evidence type="ECO:0000313" key="2">
    <source>
        <dbReference type="EMBL" id="QSE99092.1"/>
    </source>
</evidence>
<dbReference type="KEGG" id="fuv:JR347_08395"/>
<evidence type="ECO:0000259" key="1">
    <source>
        <dbReference type="Pfam" id="PF14129"/>
    </source>
</evidence>
<dbReference type="EMBL" id="CP070608">
    <property type="protein sequence ID" value="QSE99092.1"/>
    <property type="molecule type" value="Genomic_DNA"/>
</dbReference>
<reference evidence="2" key="1">
    <citation type="submission" date="2021-02" db="EMBL/GenBank/DDBJ databases">
        <title>Fulvivirga sp. S481 isolated from sea water.</title>
        <authorList>
            <person name="Bae S.S."/>
            <person name="Baek K."/>
        </authorList>
    </citation>
    <scope>NUCLEOTIDE SEQUENCE</scope>
    <source>
        <strain evidence="2">S481</strain>
    </source>
</reference>
<dbReference type="Proteomes" id="UP000662783">
    <property type="component" value="Chromosome"/>
</dbReference>
<organism evidence="2 3">
    <name type="scientific">Fulvivirga lutea</name>
    <dbReference type="NCBI Taxonomy" id="2810512"/>
    <lineage>
        <taxon>Bacteria</taxon>
        <taxon>Pseudomonadati</taxon>
        <taxon>Bacteroidota</taxon>
        <taxon>Cytophagia</taxon>
        <taxon>Cytophagales</taxon>
        <taxon>Fulvivirgaceae</taxon>
        <taxon>Fulvivirga</taxon>
    </lineage>
</organism>
<proteinExistence type="predicted"/>
<sequence>MKNAIICGIIMMISILFMRCNTDETPEDIISHEKMVGILLDVYEAEAKLAELKLNRDTTIQIFKTYEQYIYDEHGIEEEVYKKSLTYYYDHPDKLEKIYETMLDSLALRETKAKAYEEAKQAKQDSIRKIELNKKKD</sequence>
<dbReference type="AlphaFoldDB" id="A0A974WKW7"/>
<dbReference type="InterPro" id="IPR025381">
    <property type="entry name" value="DUF4296"/>
</dbReference>
<feature type="domain" description="DUF4296" evidence="1">
    <location>
        <begin position="26"/>
        <end position="110"/>
    </location>
</feature>
<accession>A0A974WKW7</accession>
<gene>
    <name evidence="2" type="ORF">JR347_08395</name>
</gene>
<dbReference type="RefSeq" id="WP_205723603.1">
    <property type="nucleotide sequence ID" value="NZ_CP070608.1"/>
</dbReference>
<protein>
    <submittedName>
        <fullName evidence="2">DUF4296 domain-containing protein</fullName>
    </submittedName>
</protein>
<name>A0A974WKW7_9BACT</name>
<dbReference type="Pfam" id="PF14129">
    <property type="entry name" value="DUF4296"/>
    <property type="match status" value="1"/>
</dbReference>